<dbReference type="AlphaFoldDB" id="A0A8S3VZK8"/>
<gene>
    <name evidence="2" type="ORF">PAPOLLO_LOCUS580</name>
</gene>
<sequence>MPRGRSETRLILRGRHSLRSSERPPLNESQLARVLEEESSDDGDFSSGTGDNYVPERDINQSESESSEYNISV</sequence>
<organism evidence="2 3">
    <name type="scientific">Parnassius apollo</name>
    <name type="common">Apollo butterfly</name>
    <name type="synonym">Papilio apollo</name>
    <dbReference type="NCBI Taxonomy" id="110799"/>
    <lineage>
        <taxon>Eukaryota</taxon>
        <taxon>Metazoa</taxon>
        <taxon>Ecdysozoa</taxon>
        <taxon>Arthropoda</taxon>
        <taxon>Hexapoda</taxon>
        <taxon>Insecta</taxon>
        <taxon>Pterygota</taxon>
        <taxon>Neoptera</taxon>
        <taxon>Endopterygota</taxon>
        <taxon>Lepidoptera</taxon>
        <taxon>Glossata</taxon>
        <taxon>Ditrysia</taxon>
        <taxon>Papilionoidea</taxon>
        <taxon>Papilionidae</taxon>
        <taxon>Parnassiinae</taxon>
        <taxon>Parnassini</taxon>
        <taxon>Parnassius</taxon>
        <taxon>Parnassius</taxon>
    </lineage>
</organism>
<dbReference type="EMBL" id="CAJQZP010000018">
    <property type="protein sequence ID" value="CAG4932871.1"/>
    <property type="molecule type" value="Genomic_DNA"/>
</dbReference>
<evidence type="ECO:0000256" key="1">
    <source>
        <dbReference type="SAM" id="MobiDB-lite"/>
    </source>
</evidence>
<evidence type="ECO:0000313" key="2">
    <source>
        <dbReference type="EMBL" id="CAG4932871.1"/>
    </source>
</evidence>
<protein>
    <submittedName>
        <fullName evidence="2">(apollo) hypothetical protein</fullName>
    </submittedName>
</protein>
<accession>A0A8S3VZK8</accession>
<feature type="compositionally biased region" description="Basic and acidic residues" evidence="1">
    <location>
        <begin position="1"/>
        <end position="10"/>
    </location>
</feature>
<keyword evidence="3" id="KW-1185">Reference proteome</keyword>
<name>A0A8S3VZK8_PARAO</name>
<feature type="compositionally biased region" description="Polar residues" evidence="1">
    <location>
        <begin position="61"/>
        <end position="73"/>
    </location>
</feature>
<evidence type="ECO:0000313" key="3">
    <source>
        <dbReference type="Proteomes" id="UP000691718"/>
    </source>
</evidence>
<proteinExistence type="predicted"/>
<dbReference type="Proteomes" id="UP000691718">
    <property type="component" value="Unassembled WGS sequence"/>
</dbReference>
<feature type="region of interest" description="Disordered" evidence="1">
    <location>
        <begin position="1"/>
        <end position="73"/>
    </location>
</feature>
<reference evidence="2" key="1">
    <citation type="submission" date="2021-04" db="EMBL/GenBank/DDBJ databases">
        <authorList>
            <person name="Tunstrom K."/>
        </authorList>
    </citation>
    <scope>NUCLEOTIDE SEQUENCE</scope>
</reference>
<comment type="caution">
    <text evidence="2">The sequence shown here is derived from an EMBL/GenBank/DDBJ whole genome shotgun (WGS) entry which is preliminary data.</text>
</comment>